<protein>
    <recommendedName>
        <fullName evidence="3">Thioredoxin domain-containing protein</fullName>
    </recommendedName>
</protein>
<comment type="caution">
    <text evidence="1">The sequence shown here is derived from an EMBL/GenBank/DDBJ whole genome shotgun (WGS) entry which is preliminary data.</text>
</comment>
<proteinExistence type="predicted"/>
<evidence type="ECO:0008006" key="3">
    <source>
        <dbReference type="Google" id="ProtNLM"/>
    </source>
</evidence>
<dbReference type="Proteomes" id="UP000590412">
    <property type="component" value="Unassembled WGS sequence"/>
</dbReference>
<dbReference type="AlphaFoldDB" id="A0A8X7NLZ0"/>
<evidence type="ECO:0000313" key="2">
    <source>
        <dbReference type="Proteomes" id="UP000590412"/>
    </source>
</evidence>
<dbReference type="EMBL" id="JABWAB010000004">
    <property type="protein sequence ID" value="KAF6052898.1"/>
    <property type="molecule type" value="Genomic_DNA"/>
</dbReference>
<organism evidence="1 2">
    <name type="scientific">Candida parapsilosis</name>
    <name type="common">Yeast</name>
    <dbReference type="NCBI Taxonomy" id="5480"/>
    <lineage>
        <taxon>Eukaryota</taxon>
        <taxon>Fungi</taxon>
        <taxon>Dikarya</taxon>
        <taxon>Ascomycota</taxon>
        <taxon>Saccharomycotina</taxon>
        <taxon>Pichiomycetes</taxon>
        <taxon>Debaryomycetaceae</taxon>
        <taxon>Candida/Lodderomyces clade</taxon>
        <taxon>Candida</taxon>
    </lineage>
</organism>
<reference evidence="1" key="1">
    <citation type="submission" date="2020-03" db="EMBL/GenBank/DDBJ databases">
        <title>FDA dAtabase for Regulatory Grade micrObial Sequences (FDA-ARGOS): Supporting development and validation of Infectious Disease Dx tests.</title>
        <authorList>
            <person name="Campos J."/>
            <person name="Goldberg B."/>
            <person name="Tallon L."/>
            <person name="Sadzewicz L."/>
            <person name="Vavikolanu K."/>
            <person name="Mehta A."/>
            <person name="Aluvathingal J."/>
            <person name="Nadendla S."/>
            <person name="Nandy P."/>
            <person name="Geyer C."/>
            <person name="Yan Y."/>
            <person name="Sichtig H."/>
        </authorList>
    </citation>
    <scope>NUCLEOTIDE SEQUENCE [LARGE SCALE GENOMIC DNA]</scope>
    <source>
        <strain evidence="1">FDAARGOS_652</strain>
    </source>
</reference>
<sequence length="170" mass="19543">MFSRNLARSIERTKFYNQSRPFSLGDWFRSWKDAAQSQRLIYPPPASSFTTKNRIIDVWVTEKQDIYNYINVKPPLLLNFTFATPKDNKVTQALFDVLSDKSKYPSGKEPVYLVNILADSDGGRELMMEYVVGSKLPCILVLKHQLPVGKFVPDVNNFSEQDIIEFLKGV</sequence>
<dbReference type="OrthoDB" id="19690at2759"/>
<evidence type="ECO:0000313" key="1">
    <source>
        <dbReference type="EMBL" id="KAF6052898.1"/>
    </source>
</evidence>
<name>A0A8X7NLZ0_CANPA</name>
<gene>
    <name evidence="1" type="ORF">FOB60_003154</name>
</gene>
<accession>A0A8X7NLZ0</accession>